<sequence>MERWKQLRQARLVSLELGPPPRALREVPPAERPGQTLVFPGTDTGDARERLLWIWEELGNLRRVDIQLLDQLCSLAQEMGALREELEEEEEESSEADEDEEPTRKQEEDLGAFCPATCLPDFEITI</sequence>
<accession>A0A2Y9E7U6</accession>
<proteinExistence type="predicted"/>
<dbReference type="GeneID" id="101359240"/>
<dbReference type="InterPro" id="IPR029202">
    <property type="entry name" value="DUF4530"/>
</dbReference>
<feature type="compositionally biased region" description="Acidic residues" evidence="1">
    <location>
        <begin position="85"/>
        <end position="101"/>
    </location>
</feature>
<feature type="region of interest" description="Disordered" evidence="1">
    <location>
        <begin position="19"/>
        <end position="42"/>
    </location>
</feature>
<dbReference type="CTD" id="100170765"/>
<organism evidence="2 3">
    <name type="scientific">Trichechus manatus latirostris</name>
    <name type="common">Florida manatee</name>
    <dbReference type="NCBI Taxonomy" id="127582"/>
    <lineage>
        <taxon>Eukaryota</taxon>
        <taxon>Metazoa</taxon>
        <taxon>Chordata</taxon>
        <taxon>Craniata</taxon>
        <taxon>Vertebrata</taxon>
        <taxon>Euteleostomi</taxon>
        <taxon>Mammalia</taxon>
        <taxon>Eutheria</taxon>
        <taxon>Afrotheria</taxon>
        <taxon>Sirenia</taxon>
        <taxon>Trichechidae</taxon>
        <taxon>Trichechus</taxon>
    </lineage>
</organism>
<gene>
    <name evidence="3" type="primary">ERICH4</name>
</gene>
<evidence type="ECO:0000256" key="1">
    <source>
        <dbReference type="SAM" id="MobiDB-lite"/>
    </source>
</evidence>
<dbReference type="PANTHER" id="PTHR36879">
    <property type="entry name" value="GLUTAMATE-RICH PROTEIN 4"/>
    <property type="match status" value="1"/>
</dbReference>
<protein>
    <submittedName>
        <fullName evidence="3">Glutamate-rich protein 4</fullName>
    </submittedName>
</protein>
<dbReference type="STRING" id="127582.A0A2Y9E7U6"/>
<dbReference type="AlphaFoldDB" id="A0A2Y9E7U6"/>
<dbReference type="RefSeq" id="XP_004388859.1">
    <property type="nucleotide sequence ID" value="XM_004388802.2"/>
</dbReference>
<dbReference type="InParanoid" id="A0A2Y9E7U6"/>
<evidence type="ECO:0000313" key="2">
    <source>
        <dbReference type="Proteomes" id="UP000248480"/>
    </source>
</evidence>
<dbReference type="OrthoDB" id="9838132at2759"/>
<dbReference type="Proteomes" id="UP000248480">
    <property type="component" value="Unplaced"/>
</dbReference>
<dbReference type="PANTHER" id="PTHR36879:SF1">
    <property type="entry name" value="GLUTAMATE-RICH PROTEIN 4"/>
    <property type="match status" value="1"/>
</dbReference>
<dbReference type="Pfam" id="PF15039">
    <property type="entry name" value="DUF4530"/>
    <property type="match status" value="1"/>
</dbReference>
<evidence type="ECO:0000313" key="3">
    <source>
        <dbReference type="RefSeq" id="XP_004388859.1"/>
    </source>
</evidence>
<reference evidence="3" key="1">
    <citation type="submission" date="2025-08" db="UniProtKB">
        <authorList>
            <consortium name="RefSeq"/>
        </authorList>
    </citation>
    <scope>IDENTIFICATION</scope>
</reference>
<name>A0A2Y9E7U6_TRIMA</name>
<feature type="region of interest" description="Disordered" evidence="1">
    <location>
        <begin position="83"/>
        <end position="112"/>
    </location>
</feature>
<dbReference type="KEGG" id="tmu:101359240"/>
<keyword evidence="2" id="KW-1185">Reference proteome</keyword>